<dbReference type="AlphaFoldDB" id="A0A0F9AU43"/>
<dbReference type="EMBL" id="LAZR01052900">
    <property type="protein sequence ID" value="KKK81934.1"/>
    <property type="molecule type" value="Genomic_DNA"/>
</dbReference>
<gene>
    <name evidence="1" type="ORF">LCGC14_2808420</name>
</gene>
<evidence type="ECO:0000313" key="1">
    <source>
        <dbReference type="EMBL" id="KKK81934.1"/>
    </source>
</evidence>
<name>A0A0F9AU43_9ZZZZ</name>
<feature type="non-terminal residue" evidence="1">
    <location>
        <position position="1"/>
    </location>
</feature>
<comment type="caution">
    <text evidence="1">The sequence shown here is derived from an EMBL/GenBank/DDBJ whole genome shotgun (WGS) entry which is preliminary data.</text>
</comment>
<sequence>CYLRAIHEPEDLPAESIAPVGEYVSLPLDEFVPEEEEEPADTDELLRRHWQPEAFDPEGEGVTEGWPEEDWREKFKKTPPTEITELDLHSISLGRAVPHECGIAGQGHVWVKMGTAGIGECGLAVMHWGDTKCLRCGIPVPVPDFDVQEEVMLEEELPEDCCQSHSCPHHDGMRKNEKGAWYSPFYACPNYANTCHDGRCPHAVGMFRVGPSTLWRQ</sequence>
<proteinExistence type="predicted"/>
<protein>
    <submittedName>
        <fullName evidence="1">Uncharacterized protein</fullName>
    </submittedName>
</protein>
<reference evidence="1" key="1">
    <citation type="journal article" date="2015" name="Nature">
        <title>Complex archaea that bridge the gap between prokaryotes and eukaryotes.</title>
        <authorList>
            <person name="Spang A."/>
            <person name="Saw J.H."/>
            <person name="Jorgensen S.L."/>
            <person name="Zaremba-Niedzwiedzka K."/>
            <person name="Martijn J."/>
            <person name="Lind A.E."/>
            <person name="van Eijk R."/>
            <person name="Schleper C."/>
            <person name="Guy L."/>
            <person name="Ettema T.J."/>
        </authorList>
    </citation>
    <scope>NUCLEOTIDE SEQUENCE</scope>
</reference>
<organism evidence="1">
    <name type="scientific">marine sediment metagenome</name>
    <dbReference type="NCBI Taxonomy" id="412755"/>
    <lineage>
        <taxon>unclassified sequences</taxon>
        <taxon>metagenomes</taxon>
        <taxon>ecological metagenomes</taxon>
    </lineage>
</organism>
<accession>A0A0F9AU43</accession>